<accession>A0A1E3W5N6</accession>
<keyword evidence="4" id="KW-1185">Reference proteome</keyword>
<evidence type="ECO:0000313" key="3">
    <source>
        <dbReference type="EMBL" id="ODS00427.1"/>
    </source>
</evidence>
<comment type="caution">
    <text evidence="3">The sequence shown here is derived from an EMBL/GenBank/DDBJ whole genome shotgun (WGS) entry which is preliminary data.</text>
</comment>
<evidence type="ECO:0000259" key="2">
    <source>
        <dbReference type="Pfam" id="PF20061"/>
    </source>
</evidence>
<proteinExistence type="predicted"/>
<protein>
    <submittedName>
        <fullName evidence="3">Integrase</fullName>
    </submittedName>
</protein>
<feature type="domain" description="DUF6460" evidence="2">
    <location>
        <begin position="48"/>
        <end position="82"/>
    </location>
</feature>
<dbReference type="STRING" id="1774969.AUC69_00720"/>
<evidence type="ECO:0000313" key="4">
    <source>
        <dbReference type="Proteomes" id="UP000094472"/>
    </source>
</evidence>
<keyword evidence="1" id="KW-1133">Transmembrane helix</keyword>
<dbReference type="OrthoDB" id="8480887at2"/>
<sequence length="100" mass="11078">MERFFGGNPALVLLRLAILSLIVGVVLAALGFSPYDIIQNIRDLAARIYDMGFVAVEKAFRYFLLGAVIVFPVWVVMRLVKVASRDTSDMADTTPSKREA</sequence>
<reference evidence="3 4" key="1">
    <citation type="journal article" date="2016" name="Environ. Microbiol.">
        <title>New Methyloceanibacter diversity from North Sea sediments includes methanotroph containing solely the soluble methane monooxygenase.</title>
        <authorList>
            <person name="Vekeman B."/>
            <person name="Kerckhof F.M."/>
            <person name="Cremers G."/>
            <person name="de Vos P."/>
            <person name="Vandamme P."/>
            <person name="Boon N."/>
            <person name="Op den Camp H.J."/>
            <person name="Heylen K."/>
        </authorList>
    </citation>
    <scope>NUCLEOTIDE SEQUENCE [LARGE SCALE GENOMIC DNA]</scope>
    <source>
        <strain evidence="3 4">R-67175</strain>
    </source>
</reference>
<keyword evidence="1" id="KW-0472">Membrane</keyword>
<evidence type="ECO:0000256" key="1">
    <source>
        <dbReference type="SAM" id="Phobius"/>
    </source>
</evidence>
<feature type="transmembrane region" description="Helical" evidence="1">
    <location>
        <begin position="12"/>
        <end position="32"/>
    </location>
</feature>
<feature type="transmembrane region" description="Helical" evidence="1">
    <location>
        <begin position="59"/>
        <end position="80"/>
    </location>
</feature>
<organism evidence="3 4">
    <name type="scientific">Methyloceanibacter superfactus</name>
    <dbReference type="NCBI Taxonomy" id="1774969"/>
    <lineage>
        <taxon>Bacteria</taxon>
        <taxon>Pseudomonadati</taxon>
        <taxon>Pseudomonadota</taxon>
        <taxon>Alphaproteobacteria</taxon>
        <taxon>Hyphomicrobiales</taxon>
        <taxon>Hyphomicrobiaceae</taxon>
        <taxon>Methyloceanibacter</taxon>
    </lineage>
</organism>
<dbReference type="InterPro" id="IPR045594">
    <property type="entry name" value="DUF6460"/>
</dbReference>
<dbReference type="RefSeq" id="WP_069440998.1">
    <property type="nucleotide sequence ID" value="NZ_LPWF01000013.1"/>
</dbReference>
<gene>
    <name evidence="3" type="ORF">AUC69_00720</name>
</gene>
<dbReference type="Proteomes" id="UP000094472">
    <property type="component" value="Unassembled WGS sequence"/>
</dbReference>
<keyword evidence="1" id="KW-0812">Transmembrane</keyword>
<dbReference type="Pfam" id="PF20061">
    <property type="entry name" value="DUF6460"/>
    <property type="match status" value="1"/>
</dbReference>
<dbReference type="EMBL" id="LPWF01000013">
    <property type="protein sequence ID" value="ODS00427.1"/>
    <property type="molecule type" value="Genomic_DNA"/>
</dbReference>
<name>A0A1E3W5N6_9HYPH</name>
<dbReference type="AlphaFoldDB" id="A0A1E3W5N6"/>